<dbReference type="Proteomes" id="UP000178065">
    <property type="component" value="Unassembled WGS sequence"/>
</dbReference>
<dbReference type="SUPFAM" id="SSF55681">
    <property type="entry name" value="Class II aaRS and biotin synthetases"/>
    <property type="match status" value="1"/>
</dbReference>
<evidence type="ECO:0000313" key="2">
    <source>
        <dbReference type="Proteomes" id="UP000178065"/>
    </source>
</evidence>
<proteinExistence type="predicted"/>
<dbReference type="STRING" id="1802448.A2672_00675"/>
<accession>A0A1G2QZP4</accession>
<organism evidence="1 2">
    <name type="scientific">Candidatus Wildermuthbacteria bacterium RIFCSPHIGHO2_01_FULL_49_22b</name>
    <dbReference type="NCBI Taxonomy" id="1802448"/>
    <lineage>
        <taxon>Bacteria</taxon>
        <taxon>Candidatus Wildermuthiibacteriota</taxon>
    </lineage>
</organism>
<dbReference type="EMBL" id="MHTT01000009">
    <property type="protein sequence ID" value="OHA65927.1"/>
    <property type="molecule type" value="Genomic_DNA"/>
</dbReference>
<name>A0A1G2QZP4_9BACT</name>
<comment type="caution">
    <text evidence="1">The sequence shown here is derived from an EMBL/GenBank/DDBJ whole genome shotgun (WGS) entry which is preliminary data.</text>
</comment>
<dbReference type="AlphaFoldDB" id="A0A1G2QZP4"/>
<dbReference type="InterPro" id="IPR045864">
    <property type="entry name" value="aa-tRNA-synth_II/BPL/LPL"/>
</dbReference>
<protein>
    <recommendedName>
        <fullName evidence="3">Class II Histidinyl-tRNA synthetase (HisRS)-like catalytic core domain-containing protein</fullName>
    </recommendedName>
</protein>
<sequence length="375" mass="41777">MKGIDRILLAIGIDNIIEILSSENLKWGDFHTLLLHIFEKKIEGVGPADVMKNYKENRFSATASTDPRALLEIDRMLYEVLPGYFSAIELSPVNPIGANTALTMLDPKVVLSTIRNMEVVGDPSMALAIECAHRRRLIRTTKESLEVHLATSHRVLRLQNFPKGSGLTPHFRAFALTSAARDTTGFNKFELASLSAHIETWLNFLARSSDIGYRAQNISVAISYIGIVEKLISEGRVSREVVINGAKDKAFNLFNVCSIDLPGQIDCASDIPVVHPELETYIRELQFTERQIVDPLRDKYPSVRFYFDLARCSGAGYYSGLCYKLTAQNVVGGKYPLAGGGACDWTRKLLSSKKEHLITGGFGTELFNKLFKETR</sequence>
<gene>
    <name evidence="1" type="ORF">A2672_00675</name>
</gene>
<evidence type="ECO:0008006" key="3">
    <source>
        <dbReference type="Google" id="ProtNLM"/>
    </source>
</evidence>
<evidence type="ECO:0000313" key="1">
    <source>
        <dbReference type="EMBL" id="OHA65927.1"/>
    </source>
</evidence>
<reference evidence="1 2" key="1">
    <citation type="journal article" date="2016" name="Nat. Commun.">
        <title>Thousands of microbial genomes shed light on interconnected biogeochemical processes in an aquifer system.</title>
        <authorList>
            <person name="Anantharaman K."/>
            <person name="Brown C.T."/>
            <person name="Hug L.A."/>
            <person name="Sharon I."/>
            <person name="Castelle C.J."/>
            <person name="Probst A.J."/>
            <person name="Thomas B.C."/>
            <person name="Singh A."/>
            <person name="Wilkins M.J."/>
            <person name="Karaoz U."/>
            <person name="Brodie E.L."/>
            <person name="Williams K.H."/>
            <person name="Hubbard S.S."/>
            <person name="Banfield J.F."/>
        </authorList>
    </citation>
    <scope>NUCLEOTIDE SEQUENCE [LARGE SCALE GENOMIC DNA]</scope>
</reference>